<feature type="repeat" description="ANK" evidence="11">
    <location>
        <begin position="105"/>
        <end position="137"/>
    </location>
</feature>
<comment type="similarity">
    <text evidence="3 13">Belongs to the XK family.</text>
</comment>
<evidence type="ECO:0000256" key="4">
    <source>
        <dbReference type="ARBA" id="ARBA00022692"/>
    </source>
</evidence>
<evidence type="ECO:0000313" key="16">
    <source>
        <dbReference type="EMBL" id="KAK8372737.1"/>
    </source>
</evidence>
<feature type="region of interest" description="Disordered" evidence="14">
    <location>
        <begin position="193"/>
        <end position="244"/>
    </location>
</feature>
<dbReference type="InterPro" id="IPR001179">
    <property type="entry name" value="PPIase_FKBP_dom"/>
</dbReference>
<dbReference type="AlphaFoldDB" id="A0AAW0SD28"/>
<comment type="caution">
    <text evidence="16">The sequence shown here is derived from an EMBL/GenBank/DDBJ whole genome shotgun (WGS) entry which is preliminary data.</text>
</comment>
<keyword evidence="7 11" id="KW-0040">ANK repeat</keyword>
<evidence type="ECO:0000256" key="10">
    <source>
        <dbReference type="ARBA" id="ARBA00023235"/>
    </source>
</evidence>
<feature type="repeat" description="ANK" evidence="11">
    <location>
        <begin position="335"/>
        <end position="367"/>
    </location>
</feature>
<dbReference type="FunFam" id="3.10.50.40:FF:000006">
    <property type="entry name" value="Peptidyl-prolyl cis-trans isomerase"/>
    <property type="match status" value="1"/>
</dbReference>
<dbReference type="Pfam" id="PF12796">
    <property type="entry name" value="Ank_2"/>
    <property type="match status" value="3"/>
</dbReference>
<feature type="transmembrane region" description="Helical" evidence="13">
    <location>
        <begin position="850"/>
        <end position="872"/>
    </location>
</feature>
<feature type="compositionally biased region" description="Polar residues" evidence="14">
    <location>
        <begin position="199"/>
        <end position="210"/>
    </location>
</feature>
<dbReference type="Gene3D" id="1.25.40.20">
    <property type="entry name" value="Ankyrin repeat-containing domain"/>
    <property type="match status" value="3"/>
</dbReference>
<dbReference type="Proteomes" id="UP001487740">
    <property type="component" value="Unassembled WGS sequence"/>
</dbReference>
<evidence type="ECO:0000256" key="2">
    <source>
        <dbReference type="ARBA" id="ARBA00004141"/>
    </source>
</evidence>
<proteinExistence type="inferred from homology"/>
<evidence type="ECO:0000256" key="3">
    <source>
        <dbReference type="ARBA" id="ARBA00008789"/>
    </source>
</evidence>
<dbReference type="SUPFAM" id="SSF48403">
    <property type="entry name" value="Ankyrin repeat"/>
    <property type="match status" value="2"/>
</dbReference>
<feature type="transmembrane region" description="Helical" evidence="13">
    <location>
        <begin position="613"/>
        <end position="631"/>
    </location>
</feature>
<organism evidence="16 17">
    <name type="scientific">Scylla paramamosain</name>
    <name type="common">Mud crab</name>
    <dbReference type="NCBI Taxonomy" id="85552"/>
    <lineage>
        <taxon>Eukaryota</taxon>
        <taxon>Metazoa</taxon>
        <taxon>Ecdysozoa</taxon>
        <taxon>Arthropoda</taxon>
        <taxon>Crustacea</taxon>
        <taxon>Multicrustacea</taxon>
        <taxon>Malacostraca</taxon>
        <taxon>Eumalacostraca</taxon>
        <taxon>Eucarida</taxon>
        <taxon>Decapoda</taxon>
        <taxon>Pleocyemata</taxon>
        <taxon>Brachyura</taxon>
        <taxon>Eubrachyura</taxon>
        <taxon>Portunoidea</taxon>
        <taxon>Portunidae</taxon>
        <taxon>Portuninae</taxon>
        <taxon>Scylla</taxon>
    </lineage>
</organism>
<evidence type="ECO:0000256" key="1">
    <source>
        <dbReference type="ARBA" id="ARBA00000971"/>
    </source>
</evidence>
<gene>
    <name evidence="16" type="ORF">O3P69_012007</name>
</gene>
<feature type="repeat" description="ANK" evidence="11">
    <location>
        <begin position="399"/>
        <end position="431"/>
    </location>
</feature>
<feature type="compositionally biased region" description="Low complexity" evidence="14">
    <location>
        <begin position="231"/>
        <end position="244"/>
    </location>
</feature>
<dbReference type="GO" id="GO:0003755">
    <property type="term" value="F:peptidyl-prolyl cis-trans isomerase activity"/>
    <property type="evidence" value="ECO:0007669"/>
    <property type="project" value="UniProtKB-KW"/>
</dbReference>
<evidence type="ECO:0000256" key="8">
    <source>
        <dbReference type="ARBA" id="ARBA00023110"/>
    </source>
</evidence>
<dbReference type="PROSITE" id="PS50297">
    <property type="entry name" value="ANK_REP_REGION"/>
    <property type="match status" value="7"/>
</dbReference>
<evidence type="ECO:0000313" key="17">
    <source>
        <dbReference type="Proteomes" id="UP001487740"/>
    </source>
</evidence>
<feature type="repeat" description="ANK" evidence="11">
    <location>
        <begin position="432"/>
        <end position="464"/>
    </location>
</feature>
<feature type="repeat" description="ANK" evidence="11">
    <location>
        <begin position="465"/>
        <end position="486"/>
    </location>
</feature>
<evidence type="ECO:0000256" key="6">
    <source>
        <dbReference type="ARBA" id="ARBA00022989"/>
    </source>
</evidence>
<comment type="catalytic activity">
    <reaction evidence="1 12">
        <text>[protein]-peptidylproline (omega=180) = [protein]-peptidylproline (omega=0)</text>
        <dbReference type="Rhea" id="RHEA:16237"/>
        <dbReference type="Rhea" id="RHEA-COMP:10747"/>
        <dbReference type="Rhea" id="RHEA-COMP:10748"/>
        <dbReference type="ChEBI" id="CHEBI:83833"/>
        <dbReference type="ChEBI" id="CHEBI:83834"/>
        <dbReference type="EC" id="5.2.1.8"/>
    </reaction>
</comment>
<dbReference type="PANTHER" id="PTHR24198:SF165">
    <property type="entry name" value="ANKYRIN REPEAT-CONTAINING PROTEIN-RELATED"/>
    <property type="match status" value="1"/>
</dbReference>
<dbReference type="GO" id="GO:0005886">
    <property type="term" value="C:plasma membrane"/>
    <property type="evidence" value="ECO:0007669"/>
    <property type="project" value="UniProtKB-ARBA"/>
</dbReference>
<protein>
    <recommendedName>
        <fullName evidence="13">XK-related protein</fullName>
    </recommendedName>
</protein>
<keyword evidence="8 12" id="KW-0697">Rotamase</keyword>
<name>A0AAW0SD28_SCYPA</name>
<feature type="repeat" description="ANK" evidence="11">
    <location>
        <begin position="302"/>
        <end position="334"/>
    </location>
</feature>
<evidence type="ECO:0000256" key="7">
    <source>
        <dbReference type="ARBA" id="ARBA00023043"/>
    </source>
</evidence>
<keyword evidence="5" id="KW-0677">Repeat</keyword>
<dbReference type="SUPFAM" id="SSF54534">
    <property type="entry name" value="FKBP-like"/>
    <property type="match status" value="1"/>
</dbReference>
<dbReference type="InterPro" id="IPR046357">
    <property type="entry name" value="PPIase_dom_sf"/>
</dbReference>
<comment type="subcellular location">
    <subcellularLocation>
        <location evidence="2 13">Membrane</location>
        <topology evidence="2 13">Multi-pass membrane protein</topology>
    </subcellularLocation>
</comment>
<dbReference type="Pfam" id="PF09815">
    <property type="entry name" value="XK-related"/>
    <property type="match status" value="1"/>
</dbReference>
<feature type="transmembrane region" description="Helical" evidence="13">
    <location>
        <begin position="698"/>
        <end position="717"/>
    </location>
</feature>
<dbReference type="InterPro" id="IPR002110">
    <property type="entry name" value="Ankyrin_rpt"/>
</dbReference>
<keyword evidence="9 13" id="KW-0472">Membrane</keyword>
<feature type="repeat" description="ANK" evidence="11">
    <location>
        <begin position="72"/>
        <end position="104"/>
    </location>
</feature>
<evidence type="ECO:0000256" key="11">
    <source>
        <dbReference type="PROSITE-ProRule" id="PRU00023"/>
    </source>
</evidence>
<accession>A0AAW0SD28</accession>
<evidence type="ECO:0000256" key="9">
    <source>
        <dbReference type="ARBA" id="ARBA00023136"/>
    </source>
</evidence>
<keyword evidence="6 13" id="KW-1133">Transmembrane helix</keyword>
<evidence type="ECO:0000256" key="12">
    <source>
        <dbReference type="PROSITE-ProRule" id="PRU00277"/>
    </source>
</evidence>
<dbReference type="Gene3D" id="3.10.50.40">
    <property type="match status" value="1"/>
</dbReference>
<feature type="transmembrane region" description="Helical" evidence="13">
    <location>
        <begin position="963"/>
        <end position="986"/>
    </location>
</feature>
<dbReference type="SMART" id="SM00248">
    <property type="entry name" value="ANK"/>
    <property type="match status" value="9"/>
</dbReference>
<feature type="domain" description="PPIase FKBP-type" evidence="15">
    <location>
        <begin position="1020"/>
        <end position="1099"/>
    </location>
</feature>
<evidence type="ECO:0000259" key="15">
    <source>
        <dbReference type="PROSITE" id="PS50059"/>
    </source>
</evidence>
<dbReference type="Pfam" id="PF00254">
    <property type="entry name" value="FKBP_C"/>
    <property type="match status" value="1"/>
</dbReference>
<feature type="transmembrane region" description="Helical" evidence="13">
    <location>
        <begin position="878"/>
        <end position="898"/>
    </location>
</feature>
<sequence>PIHVATYRDHVAVVEALAMHGEWRRGVALVRFRGITCNLLHLAANFGCLAVLRYLLSHTVRLGLHLEVRDAAHWTALHHAAFEGRAQAVTLLLQAGADINTADPHGVTPLHAAAYNDHTSIVRFLLSRGANPKMIVKTPTSATSSGRQRRASYAVLPTAPQHHDRHHQHHLTLSNIGRVPRTTSLDNLFRRGYKWSPNEAPQGSLTSLINSRRTPTPSPSPQPVRAKWERLSSPPSLSPPALSHALSQEVRGRSAGEVKLATVTSKSLPACYGHGKTRKTSQFALGTERGLERVEPILKFHVGSTLLHWAASKGYDDLVVDLLVRGLSVDACDRLGRTPLGLATFAGHTSIVNTLLQENASLSAEDKDWRIISREEVGLCIVRVIEETAVCSLDAARSDGFTLLHLAAQQGYPNMMHRLLSLKVSPDVRNNQGETPLFVAIRNNQLACVQQLINAGTRLNLVDNRGGSALHMAAKNGNVTVIDMLLTTSELEEERNVDINRCDKIGYTPVYYAINASRYDIVQRFLEYSLVRKVHCKATNGETLLQFYTERNNLGQYDNAVVRVLECEKLLHSTKPSAEMCLRVQLGTTEASSKARAQLQAMYESTRAQRHCWNFWFFLSCFLLPSVFYYLDVYTDILLAVEYHQDYLKSINDSDVVGTRNVTSANHSLSEEMVVLVDGEEEEAEGFLANLTDNPDKINFLLTVFFILLPITLLSTWNLTSDAGGWGGLEIVQQLPPHGPTKTYRHHMRDMEIRKYYDLKHVAQMRVAITNVMEATLESAFQLILQLYIVGTHYTELDQVKDVTLGSILSLSPLGHNTQLSKQVFSVLISLVSLTWSFTSYHRFSKLGGLTILNALPLLFAIFFQVVSRAIACTVFTLAHTWKVFVVLGVHFVVVLVFKLKLEESSVLPVGEALGCQKAEGASSFNRSDTGVVFSPSLHREPSDACLGDLLAGRQILSSYDTFIIISAVLCAISYLTGVILHAVYYSCFGHPWVDINGPSVHRDADEGTLVLSYYQQGKGKLEDGIEFDSSYPRGQPLTFTLGSGQVIRGWDQGLIGMCEGEKRKLVIPSDLGYGSSGAPPKIPPHATLVFEVELVKIERKEEL</sequence>
<dbReference type="EMBL" id="JARAKH010001616">
    <property type="protein sequence ID" value="KAK8372737.1"/>
    <property type="molecule type" value="Genomic_DNA"/>
</dbReference>
<dbReference type="PANTHER" id="PTHR24198">
    <property type="entry name" value="ANKYRIN REPEAT AND PROTEIN KINASE DOMAIN-CONTAINING PROTEIN"/>
    <property type="match status" value="1"/>
</dbReference>
<reference evidence="16 17" key="1">
    <citation type="submission" date="2023-03" db="EMBL/GenBank/DDBJ databases">
        <title>High-quality genome of Scylla paramamosain provides insights in environmental adaptation.</title>
        <authorList>
            <person name="Zhang L."/>
        </authorList>
    </citation>
    <scope>NUCLEOTIDE SEQUENCE [LARGE SCALE GENOMIC DNA]</scope>
    <source>
        <strain evidence="16">LZ_2023a</strain>
        <tissue evidence="16">Muscle</tissue>
    </source>
</reference>
<dbReference type="PROSITE" id="PS50088">
    <property type="entry name" value="ANK_REPEAT"/>
    <property type="match status" value="7"/>
</dbReference>
<dbReference type="InterPro" id="IPR036770">
    <property type="entry name" value="Ankyrin_rpt-contain_sf"/>
</dbReference>
<dbReference type="PROSITE" id="PS50059">
    <property type="entry name" value="FKBP_PPIASE"/>
    <property type="match status" value="1"/>
</dbReference>
<evidence type="ECO:0000256" key="5">
    <source>
        <dbReference type="ARBA" id="ARBA00022737"/>
    </source>
</evidence>
<feature type="transmembrane region" description="Helical" evidence="13">
    <location>
        <begin position="820"/>
        <end position="838"/>
    </location>
</feature>
<keyword evidence="17" id="KW-1185">Reference proteome</keyword>
<evidence type="ECO:0000256" key="13">
    <source>
        <dbReference type="RuleBase" id="RU910716"/>
    </source>
</evidence>
<dbReference type="InterPro" id="IPR018629">
    <property type="entry name" value="XK-rel"/>
</dbReference>
<keyword evidence="10 12" id="KW-0413">Isomerase</keyword>
<dbReference type="Pfam" id="PF00023">
    <property type="entry name" value="Ank"/>
    <property type="match status" value="1"/>
</dbReference>
<evidence type="ECO:0000256" key="14">
    <source>
        <dbReference type="SAM" id="MobiDB-lite"/>
    </source>
</evidence>
<keyword evidence="4 13" id="KW-0812">Transmembrane</keyword>
<feature type="non-terminal residue" evidence="16">
    <location>
        <position position="1"/>
    </location>
</feature>